<feature type="compositionally biased region" description="Basic residues" evidence="1">
    <location>
        <begin position="59"/>
        <end position="76"/>
    </location>
</feature>
<sequence>MRDSVLACVAASLPPCTSRAAIGTATSSPHTTNTPTETDERPPTHGSRTPAHVHVNQASRRRRLRDRRAKPHARRK</sequence>
<accession>A0A6B0TU72</accession>
<reference evidence="2" key="1">
    <citation type="submission" date="2019-12" db="EMBL/GenBank/DDBJ databases">
        <title>An insight into the sialome of adult female Ixodes ricinus ticks feeding for 6 days.</title>
        <authorList>
            <person name="Perner J."/>
            <person name="Ribeiro J.M.C."/>
        </authorList>
    </citation>
    <scope>NUCLEOTIDE SEQUENCE</scope>
    <source>
        <strain evidence="2">Semi-engorged</strain>
        <tissue evidence="2">Salivary glands</tissue>
    </source>
</reference>
<feature type="region of interest" description="Disordered" evidence="1">
    <location>
        <begin position="16"/>
        <end position="76"/>
    </location>
</feature>
<evidence type="ECO:0000313" key="2">
    <source>
        <dbReference type="EMBL" id="MXU83532.1"/>
    </source>
</evidence>
<dbReference type="AlphaFoldDB" id="A0A6B0TU72"/>
<proteinExistence type="predicted"/>
<evidence type="ECO:0000256" key="1">
    <source>
        <dbReference type="SAM" id="MobiDB-lite"/>
    </source>
</evidence>
<protein>
    <submittedName>
        <fullName evidence="2">Putative secreted protein</fullName>
    </submittedName>
</protein>
<feature type="compositionally biased region" description="Polar residues" evidence="1">
    <location>
        <begin position="24"/>
        <end position="36"/>
    </location>
</feature>
<name>A0A6B0TU72_IXORI</name>
<dbReference type="EMBL" id="GIFC01001449">
    <property type="protein sequence ID" value="MXU83532.1"/>
    <property type="molecule type" value="Transcribed_RNA"/>
</dbReference>
<organism evidence="2">
    <name type="scientific">Ixodes ricinus</name>
    <name type="common">Common tick</name>
    <name type="synonym">Acarus ricinus</name>
    <dbReference type="NCBI Taxonomy" id="34613"/>
    <lineage>
        <taxon>Eukaryota</taxon>
        <taxon>Metazoa</taxon>
        <taxon>Ecdysozoa</taxon>
        <taxon>Arthropoda</taxon>
        <taxon>Chelicerata</taxon>
        <taxon>Arachnida</taxon>
        <taxon>Acari</taxon>
        <taxon>Parasitiformes</taxon>
        <taxon>Ixodida</taxon>
        <taxon>Ixodoidea</taxon>
        <taxon>Ixodidae</taxon>
        <taxon>Ixodinae</taxon>
        <taxon>Ixodes</taxon>
    </lineage>
</organism>